<dbReference type="HOGENOM" id="CLU_142825_2_0_7"/>
<accession>E6X2N7</accession>
<dbReference type="OrthoDB" id="9802833at2"/>
<dbReference type="KEGG" id="nsa:Nitsa_0842"/>
<organism evidence="7 8">
    <name type="scientific">Nitratifractor salsuginis (strain DSM 16511 / JCM 12458 / E9I37-1)</name>
    <dbReference type="NCBI Taxonomy" id="749222"/>
    <lineage>
        <taxon>Bacteria</taxon>
        <taxon>Pseudomonadati</taxon>
        <taxon>Campylobacterota</taxon>
        <taxon>Epsilonproteobacteria</taxon>
        <taxon>Campylobacterales</taxon>
        <taxon>Sulfurovaceae</taxon>
        <taxon>Nitratifractor</taxon>
    </lineage>
</organism>
<dbReference type="InterPro" id="IPR008201">
    <property type="entry name" value="HepT-like"/>
</dbReference>
<reference evidence="7 8" key="1">
    <citation type="journal article" date="2011" name="Stand. Genomic Sci.">
        <title>Complete genome sequence of Nitratifractor salsuginis type strain (E9I37-1).</title>
        <authorList>
            <person name="Anderson I."/>
            <person name="Sikorski J."/>
            <person name="Zeytun A."/>
            <person name="Nolan M."/>
            <person name="Lapidus A."/>
            <person name="Lucas S."/>
            <person name="Hammon N."/>
            <person name="Deshpande S."/>
            <person name="Cheng J.F."/>
            <person name="Tapia R."/>
            <person name="Han C."/>
            <person name="Goodwin L."/>
            <person name="Pitluck S."/>
            <person name="Liolios K."/>
            <person name="Pagani I."/>
            <person name="Ivanova N."/>
            <person name="Huntemann M."/>
            <person name="Mavromatis K."/>
            <person name="Ovchinikova G."/>
            <person name="Pati A."/>
            <person name="Chen A."/>
            <person name="Palaniappan K."/>
            <person name="Land M."/>
            <person name="Hauser L."/>
            <person name="Brambilla E.M."/>
            <person name="Ngatchou-Djao O.D."/>
            <person name="Rohde M."/>
            <person name="Tindall B.J."/>
            <person name="Goker M."/>
            <person name="Detter J.C."/>
            <person name="Woyke T."/>
            <person name="Bristow J."/>
            <person name="Eisen J.A."/>
            <person name="Markowitz V."/>
            <person name="Hugenholtz P."/>
            <person name="Klenk H.P."/>
            <person name="Kyrpides N.C."/>
        </authorList>
    </citation>
    <scope>NUCLEOTIDE SEQUENCE [LARGE SCALE GENOMIC DNA]</scope>
    <source>
        <strain evidence="8">DSM 16511 / JCM 12458 / E9I37-1</strain>
    </source>
</reference>
<evidence type="ECO:0000256" key="2">
    <source>
        <dbReference type="ARBA" id="ARBA00022649"/>
    </source>
</evidence>
<evidence type="ECO:0000313" key="8">
    <source>
        <dbReference type="Proteomes" id="UP000008633"/>
    </source>
</evidence>
<dbReference type="STRING" id="749222.Nitsa_0842"/>
<comment type="similarity">
    <text evidence="6">Belongs to the HepT RNase toxin family.</text>
</comment>
<keyword evidence="3" id="KW-0540">Nuclease</keyword>
<dbReference type="Pfam" id="PF01934">
    <property type="entry name" value="HepT-like"/>
    <property type="match status" value="1"/>
</dbReference>
<gene>
    <name evidence="7" type="ordered locus">Nitsa_0842</name>
</gene>
<evidence type="ECO:0000256" key="1">
    <source>
        <dbReference type="ARBA" id="ARBA00022553"/>
    </source>
</evidence>
<dbReference type="AlphaFoldDB" id="E6X2N7"/>
<name>E6X2N7_NITSE</name>
<dbReference type="GO" id="GO:0016787">
    <property type="term" value="F:hydrolase activity"/>
    <property type="evidence" value="ECO:0007669"/>
    <property type="project" value="UniProtKB-KW"/>
</dbReference>
<dbReference type="eggNOG" id="COG2361">
    <property type="taxonomic scope" value="Bacteria"/>
</dbReference>
<evidence type="ECO:0000313" key="7">
    <source>
        <dbReference type="EMBL" id="ADV46103.1"/>
    </source>
</evidence>
<dbReference type="EMBL" id="CP002452">
    <property type="protein sequence ID" value="ADV46103.1"/>
    <property type="molecule type" value="Genomic_DNA"/>
</dbReference>
<keyword evidence="2" id="KW-1277">Toxin-antitoxin system</keyword>
<dbReference type="RefSeq" id="WP_013553797.1">
    <property type="nucleotide sequence ID" value="NC_014935.1"/>
</dbReference>
<keyword evidence="5" id="KW-0378">Hydrolase</keyword>
<evidence type="ECO:0000256" key="6">
    <source>
        <dbReference type="ARBA" id="ARBA00024207"/>
    </source>
</evidence>
<dbReference type="Proteomes" id="UP000008633">
    <property type="component" value="Chromosome"/>
</dbReference>
<protein>
    <recommendedName>
        <fullName evidence="9">Antitoxin</fullName>
    </recommendedName>
</protein>
<reference evidence="8" key="2">
    <citation type="submission" date="2011-01" db="EMBL/GenBank/DDBJ databases">
        <title>The complete genome of Nitratifractor salsuginis DSM 16511.</title>
        <authorList>
            <consortium name="US DOE Joint Genome Institute (JGI-PGF)"/>
            <person name="Lucas S."/>
            <person name="Copeland A."/>
            <person name="Lapidus A."/>
            <person name="Bruce D."/>
            <person name="Goodwin L."/>
            <person name="Pitluck S."/>
            <person name="Kyrpides N."/>
            <person name="Mavromatis K."/>
            <person name="Ivanova N."/>
            <person name="Mikhailova N."/>
            <person name="Zeytun A."/>
            <person name="Detter J.C."/>
            <person name="Tapia R."/>
            <person name="Han C."/>
            <person name="Land M."/>
            <person name="Hauser L."/>
            <person name="Markowitz V."/>
            <person name="Cheng J.-F."/>
            <person name="Hugenholtz P."/>
            <person name="Woyke T."/>
            <person name="Wu D."/>
            <person name="Tindall B."/>
            <person name="Schuetze A."/>
            <person name="Brambilla E."/>
            <person name="Klenk H.-P."/>
            <person name="Eisen J.A."/>
        </authorList>
    </citation>
    <scope>NUCLEOTIDE SEQUENCE [LARGE SCALE GENOMIC DNA]</scope>
    <source>
        <strain evidence="8">DSM 16511 / JCM 12458 / E9I37-1</strain>
    </source>
</reference>
<dbReference type="GO" id="GO:0000166">
    <property type="term" value="F:nucleotide binding"/>
    <property type="evidence" value="ECO:0007669"/>
    <property type="project" value="UniProtKB-KW"/>
</dbReference>
<keyword evidence="8" id="KW-1185">Reference proteome</keyword>
<dbReference type="GO" id="GO:0004540">
    <property type="term" value="F:RNA nuclease activity"/>
    <property type="evidence" value="ECO:0007669"/>
    <property type="project" value="InterPro"/>
</dbReference>
<dbReference type="Gene3D" id="1.20.120.580">
    <property type="entry name" value="bsu32300-like"/>
    <property type="match status" value="1"/>
</dbReference>
<evidence type="ECO:0008006" key="9">
    <source>
        <dbReference type="Google" id="ProtNLM"/>
    </source>
</evidence>
<keyword evidence="1" id="KW-0597">Phosphoprotein</keyword>
<evidence type="ECO:0000256" key="4">
    <source>
        <dbReference type="ARBA" id="ARBA00022741"/>
    </source>
</evidence>
<proteinExistence type="inferred from homology"/>
<sequence>MPKTALLREILSQIDSAIATIKYRFEPVKCVDDFIETPEGQEKLDSLCMLFIAIGESLKKIDKLTDGELLGRYDTIDWKAIKGMRDVLSHHYFDINAEAIFNVCDRELDDLHRTIKTIENDLKNL</sequence>
<dbReference type="PANTHER" id="PTHR34139">
    <property type="entry name" value="UPF0331 PROTEIN MJ0127"/>
    <property type="match status" value="1"/>
</dbReference>
<evidence type="ECO:0000256" key="3">
    <source>
        <dbReference type="ARBA" id="ARBA00022722"/>
    </source>
</evidence>
<evidence type="ECO:0000256" key="5">
    <source>
        <dbReference type="ARBA" id="ARBA00022801"/>
    </source>
</evidence>
<keyword evidence="4" id="KW-0547">Nucleotide-binding</keyword>
<dbReference type="InterPro" id="IPR037038">
    <property type="entry name" value="HepT-like_sf"/>
</dbReference>
<dbReference type="GO" id="GO:0110001">
    <property type="term" value="C:toxin-antitoxin complex"/>
    <property type="evidence" value="ECO:0007669"/>
    <property type="project" value="InterPro"/>
</dbReference>
<dbReference type="PANTHER" id="PTHR34139:SF1">
    <property type="entry name" value="RNASE MJ1380-RELATED"/>
    <property type="match status" value="1"/>
</dbReference>
<dbReference type="InterPro" id="IPR051813">
    <property type="entry name" value="HepT_RNase_toxin"/>
</dbReference>